<evidence type="ECO:0000256" key="5">
    <source>
        <dbReference type="RuleBase" id="RU368071"/>
    </source>
</evidence>
<dbReference type="SFLD" id="SFLDS00019">
    <property type="entry name" value="Glutathione_Transferase_(cytos"/>
    <property type="match status" value="1"/>
</dbReference>
<dbReference type="InterPro" id="IPR004045">
    <property type="entry name" value="Glutathione_S-Trfase_N"/>
</dbReference>
<dbReference type="PROSITE" id="PS50405">
    <property type="entry name" value="GST_CTER"/>
    <property type="match status" value="1"/>
</dbReference>
<dbReference type="InterPro" id="IPR004046">
    <property type="entry name" value="GST_C"/>
</dbReference>
<accession>A0A6F9DE25</accession>
<dbReference type="SUPFAM" id="SSF47616">
    <property type="entry name" value="GST C-terminal domain-like"/>
    <property type="match status" value="1"/>
</dbReference>
<dbReference type="InterPro" id="IPR036249">
    <property type="entry name" value="Thioredoxin-like_sf"/>
</dbReference>
<dbReference type="GO" id="GO:0005737">
    <property type="term" value="C:cytoplasm"/>
    <property type="evidence" value="ECO:0007669"/>
    <property type="project" value="InterPro"/>
</dbReference>
<evidence type="ECO:0000256" key="4">
    <source>
        <dbReference type="ARBA" id="ARBA00049544"/>
    </source>
</evidence>
<keyword evidence="2 5" id="KW-0560">Oxidoreductase</keyword>
<dbReference type="SUPFAM" id="SSF52833">
    <property type="entry name" value="Thioredoxin-like"/>
    <property type="match status" value="1"/>
</dbReference>
<comment type="function">
    <text evidence="5">Exhibits glutathione-dependent thiol transferase activity. Has high dehydroascorbate reductase activity and may contribute to the recycling of ascorbic acid. Participates in the biotransformation of inorganic arsenic and reduces monomethylarsonic acid (MMA).</text>
</comment>
<dbReference type="EC" id="2.5.1.18" evidence="5"/>
<dbReference type="EMBL" id="LR785619">
    <property type="protein sequence ID" value="CAB3251193.1"/>
    <property type="molecule type" value="mRNA"/>
</dbReference>
<sequence length="274" mass="30999">MKTIWVLHRTSTKLGDKLESCTKNLRRHQMAAMGNERHLAAGSTEPPPPKQDVLRVYSMKFCPFAQRLKLVLAAKAVKHETVNIDLTKKPQWFLEKNPRGLVPAIEINGDVIYESDITSEYIDEVHPGRKIVTADPLKRAKELMLMGDHGKTVGGFYGAILAQDDEKRAAAFTKMAAGLDVLDKFLSNSSTPFVCGEQPGFTDYMMWPHLERIHIFIKPALTNFKNVQAYIAKMEKDEAVQACRLPDELHKVFAEGYKTKNIDYDIGDVVEYNF</sequence>
<dbReference type="InterPro" id="IPR036282">
    <property type="entry name" value="Glutathione-S-Trfase_C_sf"/>
</dbReference>
<evidence type="ECO:0000259" key="6">
    <source>
        <dbReference type="PROSITE" id="PS50404"/>
    </source>
</evidence>
<dbReference type="EC" id="1.20.4.2" evidence="5"/>
<proteinExistence type="evidence at transcript level"/>
<evidence type="ECO:0000259" key="7">
    <source>
        <dbReference type="PROSITE" id="PS50405"/>
    </source>
</evidence>
<dbReference type="GO" id="GO:0045174">
    <property type="term" value="F:glutathione dehydrogenase (ascorbate) activity"/>
    <property type="evidence" value="ECO:0007669"/>
    <property type="project" value="UniProtKB-UniRule"/>
</dbReference>
<gene>
    <name evidence="8" type="primary">Gsto1-001</name>
</gene>
<dbReference type="Gene3D" id="3.40.30.10">
    <property type="entry name" value="Glutaredoxin"/>
    <property type="match status" value="1"/>
</dbReference>
<feature type="domain" description="GST N-terminal" evidence="6">
    <location>
        <begin position="52"/>
        <end position="130"/>
    </location>
</feature>
<dbReference type="InterPro" id="IPR040079">
    <property type="entry name" value="Glutathione_S-Trfase"/>
</dbReference>
<dbReference type="FunFam" id="1.20.1050.10:FF:000009">
    <property type="entry name" value="Glutathione S-transferase omega-1"/>
    <property type="match status" value="1"/>
</dbReference>
<dbReference type="InterPro" id="IPR050983">
    <property type="entry name" value="GST_Omega/HSP26"/>
</dbReference>
<dbReference type="Gene3D" id="1.20.1050.10">
    <property type="match status" value="1"/>
</dbReference>
<protein>
    <recommendedName>
        <fullName evidence="5">Glutathione S-transferase omega</fullName>
        <shortName evidence="5">GSTO</shortName>
        <ecNumber evidence="5">1.20.4.2</ecNumber>
        <ecNumber evidence="5">1.8.5.1</ecNumber>
        <ecNumber evidence="5">2.5.1.18</ecNumber>
    </recommendedName>
    <alternativeName>
        <fullName evidence="5">Glutathione-dependent dehydroascorbate reductase</fullName>
    </alternativeName>
    <alternativeName>
        <fullName evidence="5">Monomethylarsonic acid reductase</fullName>
    </alternativeName>
</protein>
<comment type="catalytic activity">
    <reaction evidence="5">
        <text>RX + glutathione = an S-substituted glutathione + a halide anion + H(+)</text>
        <dbReference type="Rhea" id="RHEA:16437"/>
        <dbReference type="ChEBI" id="CHEBI:15378"/>
        <dbReference type="ChEBI" id="CHEBI:16042"/>
        <dbReference type="ChEBI" id="CHEBI:17792"/>
        <dbReference type="ChEBI" id="CHEBI:57925"/>
        <dbReference type="ChEBI" id="CHEBI:90779"/>
        <dbReference type="EC" id="2.5.1.18"/>
    </reaction>
</comment>
<dbReference type="PROSITE" id="PS51354">
    <property type="entry name" value="GLUTAREDOXIN_2"/>
    <property type="match status" value="1"/>
</dbReference>
<dbReference type="PRINTS" id="PR01625">
    <property type="entry name" value="GSTRNSFRASEO"/>
</dbReference>
<dbReference type="PROSITE" id="PS50404">
    <property type="entry name" value="GST_NTER"/>
    <property type="match status" value="1"/>
</dbReference>
<evidence type="ECO:0000256" key="3">
    <source>
        <dbReference type="ARBA" id="ARBA00048353"/>
    </source>
</evidence>
<evidence type="ECO:0000256" key="2">
    <source>
        <dbReference type="ARBA" id="ARBA00023002"/>
    </source>
</evidence>
<dbReference type="AlphaFoldDB" id="A0A6F9DE25"/>
<organism evidence="8">
    <name type="scientific">Phallusia mammillata</name>
    <dbReference type="NCBI Taxonomy" id="59560"/>
    <lineage>
        <taxon>Eukaryota</taxon>
        <taxon>Metazoa</taxon>
        <taxon>Chordata</taxon>
        <taxon>Tunicata</taxon>
        <taxon>Ascidiacea</taxon>
        <taxon>Phlebobranchia</taxon>
        <taxon>Ascidiidae</taxon>
        <taxon>Phallusia</taxon>
    </lineage>
</organism>
<keyword evidence="5 8" id="KW-0808">Transferase</keyword>
<comment type="similarity">
    <text evidence="1 5">Belongs to the GST superfamily. Omega family.</text>
</comment>
<dbReference type="InterPro" id="IPR010987">
    <property type="entry name" value="Glutathione-S-Trfase_C-like"/>
</dbReference>
<dbReference type="Pfam" id="PF14497">
    <property type="entry name" value="GST_C_3"/>
    <property type="match status" value="1"/>
</dbReference>
<name>A0A6F9DE25_9ASCI</name>
<dbReference type="GO" id="GO:0006749">
    <property type="term" value="P:glutathione metabolic process"/>
    <property type="evidence" value="ECO:0007669"/>
    <property type="project" value="UniProtKB-UniRule"/>
</dbReference>
<dbReference type="PANTHER" id="PTHR43968">
    <property type="match status" value="1"/>
</dbReference>
<comment type="catalytic activity">
    <reaction evidence="3 5">
        <text>methylarsonate + 2 glutathione + H(+) = methylarsonous acid + glutathione disulfide + H2O</text>
        <dbReference type="Rhea" id="RHEA:15969"/>
        <dbReference type="ChEBI" id="CHEBI:15377"/>
        <dbReference type="ChEBI" id="CHEBI:15378"/>
        <dbReference type="ChEBI" id="CHEBI:17826"/>
        <dbReference type="ChEBI" id="CHEBI:33409"/>
        <dbReference type="ChEBI" id="CHEBI:57925"/>
        <dbReference type="ChEBI" id="CHEBI:58297"/>
        <dbReference type="EC" id="1.20.4.2"/>
    </reaction>
</comment>
<evidence type="ECO:0000313" key="8">
    <source>
        <dbReference type="EMBL" id="CAB3251193.1"/>
    </source>
</evidence>
<dbReference type="GO" id="GO:0004364">
    <property type="term" value="F:glutathione transferase activity"/>
    <property type="evidence" value="ECO:0007669"/>
    <property type="project" value="UniProtKB-UniRule"/>
</dbReference>
<evidence type="ECO:0000256" key="1">
    <source>
        <dbReference type="ARBA" id="ARBA00011067"/>
    </source>
</evidence>
<dbReference type="PANTHER" id="PTHR43968:SF6">
    <property type="entry name" value="GLUTATHIONE S-TRANSFERASE OMEGA"/>
    <property type="match status" value="1"/>
</dbReference>
<dbReference type="FunFam" id="3.40.30.10:FF:000123">
    <property type="entry name" value="Glutathione transferase o1"/>
    <property type="match status" value="1"/>
</dbReference>
<dbReference type="SFLD" id="SFLDG00358">
    <property type="entry name" value="Main_(cytGST)"/>
    <property type="match status" value="1"/>
</dbReference>
<dbReference type="InterPro" id="IPR005442">
    <property type="entry name" value="GST_omega"/>
</dbReference>
<reference evidence="8" key="1">
    <citation type="submission" date="2020-04" db="EMBL/GenBank/DDBJ databases">
        <authorList>
            <person name="Neveu A P."/>
        </authorList>
    </citation>
    <scope>NUCLEOTIDE SEQUENCE</scope>
    <source>
        <tissue evidence="8">Whole embryo</tissue>
    </source>
</reference>
<dbReference type="GO" id="GO:0050610">
    <property type="term" value="F:methylarsonate reductase activity"/>
    <property type="evidence" value="ECO:0007669"/>
    <property type="project" value="UniProtKB-UniRule"/>
</dbReference>
<dbReference type="EC" id="1.8.5.1" evidence="5"/>
<dbReference type="Pfam" id="PF13417">
    <property type="entry name" value="GST_N_3"/>
    <property type="match status" value="1"/>
</dbReference>
<feature type="domain" description="GST C-terminal" evidence="7">
    <location>
        <begin position="135"/>
        <end position="253"/>
    </location>
</feature>
<comment type="catalytic activity">
    <reaction evidence="4 5">
        <text>L-dehydroascorbate + 2 glutathione = glutathione disulfide + L-ascorbate</text>
        <dbReference type="Rhea" id="RHEA:24424"/>
        <dbReference type="ChEBI" id="CHEBI:38290"/>
        <dbReference type="ChEBI" id="CHEBI:57925"/>
        <dbReference type="ChEBI" id="CHEBI:58297"/>
        <dbReference type="ChEBI" id="CHEBI:58539"/>
        <dbReference type="EC" id="1.8.5.1"/>
    </reaction>
</comment>